<feature type="compositionally biased region" description="Basic and acidic residues" evidence="1">
    <location>
        <begin position="76"/>
        <end position="86"/>
    </location>
</feature>
<feature type="compositionally biased region" description="Basic and acidic residues" evidence="1">
    <location>
        <begin position="45"/>
        <end position="55"/>
    </location>
</feature>
<evidence type="ECO:0000313" key="2">
    <source>
        <dbReference type="EMBL" id="KAJ9664111.1"/>
    </source>
</evidence>
<feature type="region of interest" description="Disordered" evidence="1">
    <location>
        <begin position="1"/>
        <end position="206"/>
    </location>
</feature>
<evidence type="ECO:0000256" key="1">
    <source>
        <dbReference type="SAM" id="MobiDB-lite"/>
    </source>
</evidence>
<name>A0ABQ9NQ83_9PEZI</name>
<proteinExistence type="predicted"/>
<comment type="caution">
    <text evidence="2">The sequence shown here is derived from an EMBL/GenBank/DDBJ whole genome shotgun (WGS) entry which is preliminary data.</text>
</comment>
<sequence>MTKPVDTSAAVNVDAVAHQEGGFHAKVGRTAPMETHGHKPGVLASEKDRVPEFHAKTLPPGSAPPENTFRPNPNDEVPRAADYRDDNDPEAEQTSASDTLGGATSADVHTGLGHPGQGQTSTELRHDGSHGRKKQGHGLVGVGASGVGNASKLVDPHLPEHADQRAQDKEEVGVVPNRGNVGGPAAEERVPETSEGVAAEMPGGAR</sequence>
<feature type="compositionally biased region" description="Basic and acidic residues" evidence="1">
    <location>
        <begin position="154"/>
        <end position="172"/>
    </location>
</feature>
<organism evidence="2 3">
    <name type="scientific">Coniosporium apollinis</name>
    <dbReference type="NCBI Taxonomy" id="61459"/>
    <lineage>
        <taxon>Eukaryota</taxon>
        <taxon>Fungi</taxon>
        <taxon>Dikarya</taxon>
        <taxon>Ascomycota</taxon>
        <taxon>Pezizomycotina</taxon>
        <taxon>Dothideomycetes</taxon>
        <taxon>Dothideomycetes incertae sedis</taxon>
        <taxon>Coniosporium</taxon>
    </lineage>
</organism>
<gene>
    <name evidence="2" type="ORF">H2201_005351</name>
</gene>
<dbReference type="Proteomes" id="UP001172684">
    <property type="component" value="Unassembled WGS sequence"/>
</dbReference>
<keyword evidence="3" id="KW-1185">Reference proteome</keyword>
<protein>
    <submittedName>
        <fullName evidence="2">Uncharacterized protein</fullName>
    </submittedName>
</protein>
<dbReference type="EMBL" id="JAPDRL010000039">
    <property type="protein sequence ID" value="KAJ9664111.1"/>
    <property type="molecule type" value="Genomic_DNA"/>
</dbReference>
<accession>A0ABQ9NQ83</accession>
<reference evidence="2" key="1">
    <citation type="submission" date="2022-10" db="EMBL/GenBank/DDBJ databases">
        <title>Culturing micro-colonial fungi from biological soil crusts in the Mojave desert and describing Neophaeococcomyces mojavensis, and introducing the new genera and species Taxawa tesnikishii.</title>
        <authorList>
            <person name="Kurbessoian T."/>
            <person name="Stajich J.E."/>
        </authorList>
    </citation>
    <scope>NUCLEOTIDE SEQUENCE</scope>
    <source>
        <strain evidence="2">TK_1</strain>
    </source>
</reference>
<evidence type="ECO:0000313" key="3">
    <source>
        <dbReference type="Proteomes" id="UP001172684"/>
    </source>
</evidence>